<organism evidence="3 4">
    <name type="scientific">Mucilaginibacter pocheonensis</name>
    <dbReference type="NCBI Taxonomy" id="398050"/>
    <lineage>
        <taxon>Bacteria</taxon>
        <taxon>Pseudomonadati</taxon>
        <taxon>Bacteroidota</taxon>
        <taxon>Sphingobacteriia</taxon>
        <taxon>Sphingobacteriales</taxon>
        <taxon>Sphingobacteriaceae</taxon>
        <taxon>Mucilaginibacter</taxon>
    </lineage>
</organism>
<comment type="caution">
    <text evidence="3">The sequence shown here is derived from an EMBL/GenBank/DDBJ whole genome shotgun (WGS) entry which is preliminary data.</text>
</comment>
<dbReference type="Proteomes" id="UP001247620">
    <property type="component" value="Unassembled WGS sequence"/>
</dbReference>
<evidence type="ECO:0000256" key="1">
    <source>
        <dbReference type="SAM" id="MobiDB-lite"/>
    </source>
</evidence>
<feature type="compositionally biased region" description="Basic residues" evidence="1">
    <location>
        <begin position="46"/>
        <end position="62"/>
    </location>
</feature>
<feature type="chain" id="PRO_5045252749" description="Pentapeptide MXKDX repeat protein" evidence="2">
    <location>
        <begin position="24"/>
        <end position="70"/>
    </location>
</feature>
<evidence type="ECO:0000313" key="4">
    <source>
        <dbReference type="Proteomes" id="UP001247620"/>
    </source>
</evidence>
<feature type="signal peptide" evidence="2">
    <location>
        <begin position="1"/>
        <end position="23"/>
    </location>
</feature>
<dbReference type="EMBL" id="JAVDUU010000002">
    <property type="protein sequence ID" value="MDR6942288.1"/>
    <property type="molecule type" value="Genomic_DNA"/>
</dbReference>
<protein>
    <recommendedName>
        <fullName evidence="5">Pentapeptide MXKDX repeat protein</fullName>
    </recommendedName>
</protein>
<keyword evidence="4" id="KW-1185">Reference proteome</keyword>
<name>A0ABU1TA53_9SPHI</name>
<evidence type="ECO:0008006" key="5">
    <source>
        <dbReference type="Google" id="ProtNLM"/>
    </source>
</evidence>
<sequence length="70" mass="7617">MKSIISVFAASLVAVCLTVNVQAKSLTPLKVSTVAMSDTGKMSKMEKKKMSKMSKKMDKKKMAKDTASKM</sequence>
<accession>A0ABU1TA53</accession>
<keyword evidence="2" id="KW-0732">Signal</keyword>
<proteinExistence type="predicted"/>
<feature type="region of interest" description="Disordered" evidence="1">
    <location>
        <begin position="40"/>
        <end position="70"/>
    </location>
</feature>
<reference evidence="3 4" key="1">
    <citation type="submission" date="2023-07" db="EMBL/GenBank/DDBJ databases">
        <title>Sorghum-associated microbial communities from plants grown in Nebraska, USA.</title>
        <authorList>
            <person name="Schachtman D."/>
        </authorList>
    </citation>
    <scope>NUCLEOTIDE SEQUENCE [LARGE SCALE GENOMIC DNA]</scope>
    <source>
        <strain evidence="3 4">3262</strain>
    </source>
</reference>
<evidence type="ECO:0000256" key="2">
    <source>
        <dbReference type="SAM" id="SignalP"/>
    </source>
</evidence>
<evidence type="ECO:0000313" key="3">
    <source>
        <dbReference type="EMBL" id="MDR6942288.1"/>
    </source>
</evidence>
<dbReference type="RefSeq" id="WP_310095318.1">
    <property type="nucleotide sequence ID" value="NZ_JAVDUU010000002.1"/>
</dbReference>
<gene>
    <name evidence="3" type="ORF">J2W55_002130</name>
</gene>